<dbReference type="PANTHER" id="PTHR30386:SF17">
    <property type="entry name" value="ALKALINE PROTEASE SECRETION PROTEIN APRE"/>
    <property type="match status" value="1"/>
</dbReference>
<reference evidence="13 14" key="1">
    <citation type="submission" date="2017-03" db="EMBL/GenBank/DDBJ databases">
        <authorList>
            <person name="Afonso C.L."/>
            <person name="Miller P.J."/>
            <person name="Scott M.A."/>
            <person name="Spackman E."/>
            <person name="Goraichik I."/>
            <person name="Dimitrov K.M."/>
            <person name="Suarez D.L."/>
            <person name="Swayne D.E."/>
        </authorList>
    </citation>
    <scope>NUCLEOTIDE SEQUENCE [LARGE SCALE GENOMIC DNA]</scope>
    <source>
        <strain evidence="13 14">CECT 7971</strain>
    </source>
</reference>
<dbReference type="InterPro" id="IPR058781">
    <property type="entry name" value="HH_AprE-like"/>
</dbReference>
<proteinExistence type="inferred from homology"/>
<evidence type="ECO:0000256" key="3">
    <source>
        <dbReference type="ARBA" id="ARBA00022448"/>
    </source>
</evidence>
<accession>A0A1Y5S7S4</accession>
<evidence type="ECO:0000259" key="12">
    <source>
        <dbReference type="Pfam" id="PF26002"/>
    </source>
</evidence>
<keyword evidence="7 9" id="KW-1133">Transmembrane helix</keyword>
<keyword evidence="6 9" id="KW-0812">Transmembrane</keyword>
<protein>
    <recommendedName>
        <fullName evidence="9">Membrane fusion protein (MFP) family protein</fullName>
    </recommendedName>
</protein>
<dbReference type="EMBL" id="FWFW01000003">
    <property type="protein sequence ID" value="SLN31772.1"/>
    <property type="molecule type" value="Genomic_DNA"/>
</dbReference>
<evidence type="ECO:0000256" key="10">
    <source>
        <dbReference type="SAM" id="MobiDB-lite"/>
    </source>
</evidence>
<dbReference type="Gene3D" id="2.40.30.170">
    <property type="match status" value="1"/>
</dbReference>
<name>A0A1Y5S7S4_9RHOB</name>
<feature type="region of interest" description="Disordered" evidence="10">
    <location>
        <begin position="1"/>
        <end position="23"/>
    </location>
</feature>
<dbReference type="Gene3D" id="2.40.50.100">
    <property type="match status" value="1"/>
</dbReference>
<evidence type="ECO:0000256" key="7">
    <source>
        <dbReference type="ARBA" id="ARBA00022989"/>
    </source>
</evidence>
<gene>
    <name evidence="13" type="primary">prsE_2</name>
    <name evidence="13" type="ORF">PAM7971_01230</name>
</gene>
<evidence type="ECO:0000256" key="2">
    <source>
        <dbReference type="ARBA" id="ARBA00009477"/>
    </source>
</evidence>
<dbReference type="InterPro" id="IPR010129">
    <property type="entry name" value="T1SS_HlyD"/>
</dbReference>
<sequence length="459" mass="49840">MIQTLPTQIDTSIGTAPVPTPQTEGASAVQAWSVRGPMLVGLACIILLFGGFGLWSVLARIDGAIVASGQVQVEQNRQVVAHRDGGEVAGVYVTEGDLVEAGQLLLTLNGRDIESNLAITEGQLFEMMARAARLQAERDGTDTIALPDELLRRGTVDADVARLIAGQQDLFVARRLTAQKEIEQLGKRSIQTAAQIDGIVAQRGALERQLTLIGEDLESQDALLKRGLTQQSRVISLRREQADVTGQIGSLLASEAQVRSQVAEIDLQVFKLGSDRRELAITTLRDIQARGLELRQQRASLLEQLKRLDVRAPVSGVVYDLAVFGPGAVVTPAAPVLYLVPQDRPLVVASRISPIHVDKVYPGQPVRLRFSTFDSRTTPEINGSVTKVSADAFTDDAAQTSYYLAEIQIDEVQRSLLPAGSVLIPGMPVETYMSTGERTPLAYLTKPLLDYFVRAFRED</sequence>
<evidence type="ECO:0000256" key="1">
    <source>
        <dbReference type="ARBA" id="ARBA00004377"/>
    </source>
</evidence>
<dbReference type="Pfam" id="PF25994">
    <property type="entry name" value="HH_AprE"/>
    <property type="match status" value="1"/>
</dbReference>
<dbReference type="InterPro" id="IPR058982">
    <property type="entry name" value="Beta-barrel_AprE"/>
</dbReference>
<dbReference type="OrthoDB" id="9810980at2"/>
<keyword evidence="8 9" id="KW-0472">Membrane</keyword>
<dbReference type="Proteomes" id="UP000193307">
    <property type="component" value="Unassembled WGS sequence"/>
</dbReference>
<feature type="transmembrane region" description="Helical" evidence="9">
    <location>
        <begin position="39"/>
        <end position="58"/>
    </location>
</feature>
<evidence type="ECO:0000256" key="9">
    <source>
        <dbReference type="RuleBase" id="RU365093"/>
    </source>
</evidence>
<evidence type="ECO:0000313" key="14">
    <source>
        <dbReference type="Proteomes" id="UP000193307"/>
    </source>
</evidence>
<dbReference type="PRINTS" id="PR01490">
    <property type="entry name" value="RTXTOXIND"/>
</dbReference>
<dbReference type="RefSeq" id="WP_085848124.1">
    <property type="nucleotide sequence ID" value="NZ_FNZV01000008.1"/>
</dbReference>
<dbReference type="NCBIfam" id="TIGR01843">
    <property type="entry name" value="type_I_hlyD"/>
    <property type="match status" value="1"/>
</dbReference>
<keyword evidence="3 9" id="KW-0813">Transport</keyword>
<evidence type="ECO:0000313" key="13">
    <source>
        <dbReference type="EMBL" id="SLN31772.1"/>
    </source>
</evidence>
<feature type="domain" description="AprE-like long alpha-helical hairpin" evidence="11">
    <location>
        <begin position="114"/>
        <end position="301"/>
    </location>
</feature>
<dbReference type="InterPro" id="IPR050739">
    <property type="entry name" value="MFP"/>
</dbReference>
<dbReference type="PANTHER" id="PTHR30386">
    <property type="entry name" value="MEMBRANE FUSION SUBUNIT OF EMRAB-TOLC MULTIDRUG EFFLUX PUMP"/>
    <property type="match status" value="1"/>
</dbReference>
<evidence type="ECO:0000259" key="11">
    <source>
        <dbReference type="Pfam" id="PF25994"/>
    </source>
</evidence>
<evidence type="ECO:0000256" key="5">
    <source>
        <dbReference type="ARBA" id="ARBA00022519"/>
    </source>
</evidence>
<feature type="domain" description="AprE-like beta-barrel" evidence="12">
    <location>
        <begin position="346"/>
        <end position="436"/>
    </location>
</feature>
<dbReference type="AlphaFoldDB" id="A0A1Y5S7S4"/>
<dbReference type="GO" id="GO:0015031">
    <property type="term" value="P:protein transport"/>
    <property type="evidence" value="ECO:0007669"/>
    <property type="project" value="InterPro"/>
</dbReference>
<evidence type="ECO:0000256" key="8">
    <source>
        <dbReference type="ARBA" id="ARBA00023136"/>
    </source>
</evidence>
<dbReference type="GO" id="GO:0005886">
    <property type="term" value="C:plasma membrane"/>
    <property type="evidence" value="ECO:0007669"/>
    <property type="project" value="UniProtKB-SubCell"/>
</dbReference>
<keyword evidence="5 9" id="KW-0997">Cell inner membrane</keyword>
<comment type="similarity">
    <text evidence="2 9">Belongs to the membrane fusion protein (MFP) (TC 8.A.1) family.</text>
</comment>
<keyword evidence="4 9" id="KW-1003">Cell membrane</keyword>
<evidence type="ECO:0000256" key="4">
    <source>
        <dbReference type="ARBA" id="ARBA00022475"/>
    </source>
</evidence>
<dbReference type="Pfam" id="PF26002">
    <property type="entry name" value="Beta-barrel_AprE"/>
    <property type="match status" value="1"/>
</dbReference>
<evidence type="ECO:0000256" key="6">
    <source>
        <dbReference type="ARBA" id="ARBA00022692"/>
    </source>
</evidence>
<comment type="subcellular location">
    <subcellularLocation>
        <location evidence="1 9">Cell inner membrane</location>
        <topology evidence="1 9">Single-pass membrane protein</topology>
    </subcellularLocation>
</comment>
<organism evidence="13 14">
    <name type="scientific">Pacificibacter marinus</name>
    <dbReference type="NCBI Taxonomy" id="658057"/>
    <lineage>
        <taxon>Bacteria</taxon>
        <taxon>Pseudomonadati</taxon>
        <taxon>Pseudomonadota</taxon>
        <taxon>Alphaproteobacteria</taxon>
        <taxon>Rhodobacterales</taxon>
        <taxon>Roseobacteraceae</taxon>
        <taxon>Pacificibacter</taxon>
    </lineage>
</organism>
<keyword evidence="14" id="KW-1185">Reference proteome</keyword>
<feature type="compositionally biased region" description="Polar residues" evidence="10">
    <location>
        <begin position="1"/>
        <end position="14"/>
    </location>
</feature>
<dbReference type="STRING" id="658057.SAMN04488032_10878"/>